<dbReference type="PANTHER" id="PTHR43156:SF2">
    <property type="entry name" value="STAGE II SPORULATION PROTEIN E"/>
    <property type="match status" value="1"/>
</dbReference>
<dbReference type="NCBIfam" id="TIGR00229">
    <property type="entry name" value="sensory_box"/>
    <property type="match status" value="1"/>
</dbReference>
<dbReference type="Pfam" id="PF07228">
    <property type="entry name" value="SpoIIE"/>
    <property type="match status" value="1"/>
</dbReference>
<dbReference type="InterPro" id="IPR036457">
    <property type="entry name" value="PPM-type-like_dom_sf"/>
</dbReference>
<dbReference type="Gene3D" id="3.60.40.10">
    <property type="entry name" value="PPM-type phosphatase domain"/>
    <property type="match status" value="1"/>
</dbReference>
<dbReference type="Proteomes" id="UP000193087">
    <property type="component" value="Unassembled WGS sequence"/>
</dbReference>
<dbReference type="Gene3D" id="1.10.1240.30">
    <property type="entry name" value="KaiA/RbsU domain"/>
    <property type="match status" value="1"/>
</dbReference>
<dbReference type="AlphaFoldDB" id="A0A1X2C7E5"/>
<sequence>MTDISNADEFHAHYVAALRTYLDARGEDNLAVGHELGRRALQEQISMLDIIENHARMVDELSKRSQVDAPAALEFLLQTLAALDVATRGFLDGTKRYEEQRARAEDLANRDRFRSALVNSLQEGFFVADHDGAVVEINHAFSEILGYPAEDLPYRWPHPWLVDKKTALEQQNLVRKEGSAQYETPIRHRNGHLVWVTVSINAVTGPGSDLDVYVGTIRDITAERAFAARESAVLRLATAVGVAKSVAEVLSITLEECRTAVDVRRVVLVMWPPGDGEPTVQVTGEPAESTWRGLDPLLRQTFQDARHQLPLTARTIEWPDSPGKAQGMVAVLSGTGDVALWLELRAPRWVIAEDRLLVTVLIGHLSLAIQHVRQFESARETSLTLQRALLPPLKPPPGFAVRYEPAVPPLEIGGDWYDVLPIDDHRIGIVVGDCVGRGLPAAAIMGQLRSSARALLLTGAKPALLLEQLDAAASLIPDAYCTTVFLAILDTQSGILEYSNAGHMPAVLAGAGYKQSPTMFLTDAASVPLAVRRNETRPQASQVLLPGSTLLLFTDGLVERKHESIDDGLARVAEVLMDTMRLPIGDLADAVLRQLAPPAGYDDDVAMVAYRHELPPLWLETDAHAAQLAIIRRQLSSWLRVAGVSAAQVSDIVLVVSEACTNCVEHAYRGHDVGTMLLEVKAVGDQIHTRITDSGSWKPPTAGPGSGGRGLLLIKTISESVKVDSTPNGTTIDIIFRLSAAAG</sequence>
<gene>
    <name evidence="4" type="ORF">AWC22_24740</name>
</gene>
<reference evidence="4 5" key="1">
    <citation type="submission" date="2016-01" db="EMBL/GenBank/DDBJ databases">
        <title>The new phylogeny of the genus Mycobacterium.</title>
        <authorList>
            <person name="Tarcisio F."/>
            <person name="Conor M."/>
            <person name="Antonella G."/>
            <person name="Elisabetta G."/>
            <person name="Giulia F.S."/>
            <person name="Sara T."/>
            <person name="Anna F."/>
            <person name="Clotilde B."/>
            <person name="Roberto B."/>
            <person name="Veronica D.S."/>
            <person name="Fabio R."/>
            <person name="Monica P."/>
            <person name="Olivier J."/>
            <person name="Enrico T."/>
            <person name="Nicola S."/>
        </authorList>
    </citation>
    <scope>NUCLEOTIDE SEQUENCE [LARGE SCALE GENOMIC DNA]</scope>
    <source>
        <strain evidence="4 5">DSM 45176</strain>
    </source>
</reference>
<dbReference type="RefSeq" id="WP_085251770.1">
    <property type="nucleotide sequence ID" value="NZ_CAJMWI010000001.1"/>
</dbReference>
<dbReference type="Pfam" id="PF08673">
    <property type="entry name" value="RsbU_N"/>
    <property type="match status" value="1"/>
</dbReference>
<dbReference type="PROSITE" id="PS50112">
    <property type="entry name" value="PAS"/>
    <property type="match status" value="1"/>
</dbReference>
<dbReference type="GO" id="GO:0016791">
    <property type="term" value="F:phosphatase activity"/>
    <property type="evidence" value="ECO:0007669"/>
    <property type="project" value="TreeGrafter"/>
</dbReference>
<dbReference type="GeneID" id="93497307"/>
<proteinExistence type="predicted"/>
<evidence type="ECO:0000259" key="2">
    <source>
        <dbReference type="PROSITE" id="PS50112"/>
    </source>
</evidence>
<dbReference type="InterPro" id="IPR052016">
    <property type="entry name" value="Bact_Sigma-Reg"/>
</dbReference>
<dbReference type="Gene3D" id="3.30.450.20">
    <property type="entry name" value="PAS domain"/>
    <property type="match status" value="1"/>
</dbReference>
<dbReference type="InterPro" id="IPR014787">
    <property type="entry name" value="PSer_Pase_RsbU_N"/>
</dbReference>
<dbReference type="CDD" id="cd00130">
    <property type="entry name" value="PAS"/>
    <property type="match status" value="1"/>
</dbReference>
<dbReference type="SMART" id="SM00086">
    <property type="entry name" value="PAC"/>
    <property type="match status" value="1"/>
</dbReference>
<dbReference type="EMBL" id="LQPQ01000148">
    <property type="protein sequence ID" value="ORW71239.1"/>
    <property type="molecule type" value="Genomic_DNA"/>
</dbReference>
<feature type="domain" description="PAS" evidence="2">
    <location>
        <begin position="110"/>
        <end position="152"/>
    </location>
</feature>
<accession>A0A1X2C7E5</accession>
<dbReference type="InterPro" id="IPR013767">
    <property type="entry name" value="PAS_fold"/>
</dbReference>
<dbReference type="STRING" id="486698.AWC22_24740"/>
<dbReference type="SMART" id="SM00091">
    <property type="entry name" value="PAS"/>
    <property type="match status" value="1"/>
</dbReference>
<dbReference type="SUPFAM" id="SSF55785">
    <property type="entry name" value="PYP-like sensor domain (PAS domain)"/>
    <property type="match status" value="1"/>
</dbReference>
<dbReference type="PANTHER" id="PTHR43156">
    <property type="entry name" value="STAGE II SPORULATION PROTEIN E-RELATED"/>
    <property type="match status" value="1"/>
</dbReference>
<name>A0A1X2C7E5_9MYCO</name>
<dbReference type="Gene3D" id="3.30.565.10">
    <property type="entry name" value="Histidine kinase-like ATPase, C-terminal domain"/>
    <property type="match status" value="1"/>
</dbReference>
<evidence type="ECO:0000259" key="3">
    <source>
        <dbReference type="PROSITE" id="PS50113"/>
    </source>
</evidence>
<dbReference type="InterPro" id="IPR000014">
    <property type="entry name" value="PAS"/>
</dbReference>
<dbReference type="InterPro" id="IPR035965">
    <property type="entry name" value="PAS-like_dom_sf"/>
</dbReference>
<dbReference type="GO" id="GO:0006355">
    <property type="term" value="P:regulation of DNA-templated transcription"/>
    <property type="evidence" value="ECO:0007669"/>
    <property type="project" value="InterPro"/>
</dbReference>
<evidence type="ECO:0000313" key="5">
    <source>
        <dbReference type="Proteomes" id="UP000193087"/>
    </source>
</evidence>
<dbReference type="InterPro" id="IPR000700">
    <property type="entry name" value="PAS-assoc_C"/>
</dbReference>
<dbReference type="InterPro" id="IPR017944">
    <property type="entry name" value="KaiA/RbsU_helical_domain_sf"/>
</dbReference>
<dbReference type="InterPro" id="IPR036890">
    <property type="entry name" value="HATPase_C_sf"/>
</dbReference>
<keyword evidence="1" id="KW-0378">Hydrolase</keyword>
<keyword evidence="5" id="KW-1185">Reference proteome</keyword>
<dbReference type="SUPFAM" id="SSF55874">
    <property type="entry name" value="ATPase domain of HSP90 chaperone/DNA topoisomerase II/histidine kinase"/>
    <property type="match status" value="1"/>
</dbReference>
<dbReference type="SMART" id="SM00331">
    <property type="entry name" value="PP2C_SIG"/>
    <property type="match status" value="1"/>
</dbReference>
<dbReference type="InterPro" id="IPR001610">
    <property type="entry name" value="PAC"/>
</dbReference>
<evidence type="ECO:0000256" key="1">
    <source>
        <dbReference type="ARBA" id="ARBA00022801"/>
    </source>
</evidence>
<comment type="caution">
    <text evidence="4">The sequence shown here is derived from an EMBL/GenBank/DDBJ whole genome shotgun (WGS) entry which is preliminary data.</text>
</comment>
<dbReference type="CDD" id="cd16936">
    <property type="entry name" value="HATPase_RsbW-like"/>
    <property type="match status" value="1"/>
</dbReference>
<protein>
    <submittedName>
        <fullName evidence="4">Stage II sporulation protein E</fullName>
    </submittedName>
</protein>
<organism evidence="4 5">
    <name type="scientific">Mycobacterium riyadhense</name>
    <dbReference type="NCBI Taxonomy" id="486698"/>
    <lineage>
        <taxon>Bacteria</taxon>
        <taxon>Bacillati</taxon>
        <taxon>Actinomycetota</taxon>
        <taxon>Actinomycetes</taxon>
        <taxon>Mycobacteriales</taxon>
        <taxon>Mycobacteriaceae</taxon>
        <taxon>Mycobacterium</taxon>
    </lineage>
</organism>
<feature type="domain" description="PAC" evidence="3">
    <location>
        <begin position="180"/>
        <end position="232"/>
    </location>
</feature>
<dbReference type="PROSITE" id="PS50113">
    <property type="entry name" value="PAC"/>
    <property type="match status" value="1"/>
</dbReference>
<dbReference type="SUPFAM" id="SSF81606">
    <property type="entry name" value="PP2C-like"/>
    <property type="match status" value="1"/>
</dbReference>
<dbReference type="InterPro" id="IPR001932">
    <property type="entry name" value="PPM-type_phosphatase-like_dom"/>
</dbReference>
<dbReference type="Pfam" id="PF00989">
    <property type="entry name" value="PAS"/>
    <property type="match status" value="1"/>
</dbReference>
<dbReference type="Pfam" id="PF13581">
    <property type="entry name" value="HATPase_c_2"/>
    <property type="match status" value="1"/>
</dbReference>
<dbReference type="InterPro" id="IPR003594">
    <property type="entry name" value="HATPase_dom"/>
</dbReference>
<evidence type="ECO:0000313" key="4">
    <source>
        <dbReference type="EMBL" id="ORW71239.1"/>
    </source>
</evidence>